<reference evidence="2" key="1">
    <citation type="submission" date="2014-11" db="EMBL/GenBank/DDBJ databases">
        <authorList>
            <person name="Amaro Gonzalez C."/>
        </authorList>
    </citation>
    <scope>NUCLEOTIDE SEQUENCE</scope>
</reference>
<organism evidence="2">
    <name type="scientific">Anguilla anguilla</name>
    <name type="common">European freshwater eel</name>
    <name type="synonym">Muraena anguilla</name>
    <dbReference type="NCBI Taxonomy" id="7936"/>
    <lineage>
        <taxon>Eukaryota</taxon>
        <taxon>Metazoa</taxon>
        <taxon>Chordata</taxon>
        <taxon>Craniata</taxon>
        <taxon>Vertebrata</taxon>
        <taxon>Euteleostomi</taxon>
        <taxon>Actinopterygii</taxon>
        <taxon>Neopterygii</taxon>
        <taxon>Teleostei</taxon>
        <taxon>Anguilliformes</taxon>
        <taxon>Anguillidae</taxon>
        <taxon>Anguilla</taxon>
    </lineage>
</organism>
<accession>A0A0E9WW06</accession>
<keyword evidence="1" id="KW-1133">Transmembrane helix</keyword>
<dbReference type="AlphaFoldDB" id="A0A0E9WW06"/>
<sequence>MFSLTRVFFPVLVIVKQIFFYIIIYLLSLHFNFKIVTVISPAMHKYVGVQQKKRYIYPPHICGMDWVFFISLNGFISIFD</sequence>
<reference evidence="2" key="2">
    <citation type="journal article" date="2015" name="Fish Shellfish Immunol.">
        <title>Early steps in the European eel (Anguilla anguilla)-Vibrio vulnificus interaction in the gills: Role of the RtxA13 toxin.</title>
        <authorList>
            <person name="Callol A."/>
            <person name="Pajuelo D."/>
            <person name="Ebbesson L."/>
            <person name="Teles M."/>
            <person name="MacKenzie S."/>
            <person name="Amaro C."/>
        </authorList>
    </citation>
    <scope>NUCLEOTIDE SEQUENCE</scope>
</reference>
<feature type="transmembrane region" description="Helical" evidence="1">
    <location>
        <begin position="18"/>
        <end position="43"/>
    </location>
</feature>
<keyword evidence="1" id="KW-0812">Transmembrane</keyword>
<proteinExistence type="predicted"/>
<keyword evidence="1" id="KW-0472">Membrane</keyword>
<protein>
    <submittedName>
        <fullName evidence="2">Uncharacterized protein</fullName>
    </submittedName>
</protein>
<dbReference type="EMBL" id="GBXM01014822">
    <property type="protein sequence ID" value="JAH93755.1"/>
    <property type="molecule type" value="Transcribed_RNA"/>
</dbReference>
<feature type="transmembrane region" description="Helical" evidence="1">
    <location>
        <begin position="55"/>
        <end position="79"/>
    </location>
</feature>
<evidence type="ECO:0000313" key="2">
    <source>
        <dbReference type="EMBL" id="JAH93755.1"/>
    </source>
</evidence>
<name>A0A0E9WW06_ANGAN</name>
<evidence type="ECO:0000256" key="1">
    <source>
        <dbReference type="SAM" id="Phobius"/>
    </source>
</evidence>